<organism evidence="2 3">
    <name type="scientific">Candidatus Phycosocius bacilliformis</name>
    <dbReference type="NCBI Taxonomy" id="1445552"/>
    <lineage>
        <taxon>Bacteria</taxon>
        <taxon>Pseudomonadati</taxon>
        <taxon>Pseudomonadota</taxon>
        <taxon>Alphaproteobacteria</taxon>
        <taxon>Caulobacterales</taxon>
        <taxon>Caulobacterales incertae sedis</taxon>
        <taxon>Candidatus Phycosocius</taxon>
    </lineage>
</organism>
<sequence length="254" mass="26338">MLASGAALALLAAFGLGIVVGKFVLSPHETIATAPTNAIMGPAGLDNPLADPDAVMSTDPSVTATAPPPAPLPPATGPNEVVIPTPGLLVNGVTPRTESDAAMAAVNPAGHCDIKVSQPSAIRSWKQVDRVTIMATGTDCASGSIRIMLETGEGRALYTLQAPARDFGIPATASSDQIRDRLTTLLPANAIKASTYPAWPEGSESPTRAEFTRETYEAIRQADSPVVCLKLPTSAQRCVAQDPRSGQFRVFARG</sequence>
<dbReference type="EMBL" id="BFBR01000002">
    <property type="protein sequence ID" value="GBF57121.1"/>
    <property type="molecule type" value="Genomic_DNA"/>
</dbReference>
<name>A0A2P2E7T0_9PROT</name>
<dbReference type="Proteomes" id="UP000245086">
    <property type="component" value="Unassembled WGS sequence"/>
</dbReference>
<dbReference type="OrthoDB" id="7679318at2"/>
<gene>
    <name evidence="2" type="ORF">PbB2_00781</name>
</gene>
<evidence type="ECO:0000313" key="2">
    <source>
        <dbReference type="EMBL" id="GBF57121.1"/>
    </source>
</evidence>
<comment type="caution">
    <text evidence="2">The sequence shown here is derived from an EMBL/GenBank/DDBJ whole genome shotgun (WGS) entry which is preliminary data.</text>
</comment>
<protein>
    <submittedName>
        <fullName evidence="2">Uncharacterized protein</fullName>
    </submittedName>
</protein>
<proteinExistence type="predicted"/>
<dbReference type="AlphaFoldDB" id="A0A2P2E7T0"/>
<keyword evidence="3" id="KW-1185">Reference proteome</keyword>
<evidence type="ECO:0000313" key="3">
    <source>
        <dbReference type="Proteomes" id="UP000245086"/>
    </source>
</evidence>
<accession>A0A2P2E7T0</accession>
<feature type="region of interest" description="Disordered" evidence="1">
    <location>
        <begin position="43"/>
        <end position="69"/>
    </location>
</feature>
<reference evidence="2 3" key="1">
    <citation type="journal article" date="2018" name="Genome Announc.">
        <title>Draft Genome Sequence of "Candidatus Phycosocius bacilliformis," an Alphaproteobacterial Ectosymbiont of the Hydrocarbon-Producing Green Alga Botryococcus braunii.</title>
        <authorList>
            <person name="Tanabe Y."/>
            <person name="Yamaguchi H."/>
            <person name="Watanabe M.M."/>
        </authorList>
    </citation>
    <scope>NUCLEOTIDE SEQUENCE [LARGE SCALE GENOMIC DNA]</scope>
    <source>
        <strain evidence="2 3">BOTRYCO-2</strain>
    </source>
</reference>
<evidence type="ECO:0000256" key="1">
    <source>
        <dbReference type="SAM" id="MobiDB-lite"/>
    </source>
</evidence>